<keyword evidence="2" id="KW-1185">Reference proteome</keyword>
<sequence>MWRDLGIAAQNVGMERSALIRQLVRWYVGVPGAQLPPRPSDHEG</sequence>
<dbReference type="EMBL" id="SHKL01000001">
    <property type="protein sequence ID" value="RZT87546.1"/>
    <property type="molecule type" value="Genomic_DNA"/>
</dbReference>
<accession>A0A4Q7UZW1</accession>
<gene>
    <name evidence="1" type="ORF">EV383_4471</name>
</gene>
<reference evidence="1 2" key="1">
    <citation type="submission" date="2019-02" db="EMBL/GenBank/DDBJ databases">
        <title>Sequencing the genomes of 1000 actinobacteria strains.</title>
        <authorList>
            <person name="Klenk H.-P."/>
        </authorList>
    </citation>
    <scope>NUCLEOTIDE SEQUENCE [LARGE SCALE GENOMIC DNA]</scope>
    <source>
        <strain evidence="1 2">DSM 45779</strain>
    </source>
</reference>
<dbReference type="RefSeq" id="WP_278044840.1">
    <property type="nucleotide sequence ID" value="NZ_SHKL01000001.1"/>
</dbReference>
<proteinExistence type="predicted"/>
<name>A0A4Q7UZW1_PSEST</name>
<comment type="caution">
    <text evidence="1">The sequence shown here is derived from an EMBL/GenBank/DDBJ whole genome shotgun (WGS) entry which is preliminary data.</text>
</comment>
<organism evidence="1 2">
    <name type="scientific">Pseudonocardia sediminis</name>
    <dbReference type="NCBI Taxonomy" id="1397368"/>
    <lineage>
        <taxon>Bacteria</taxon>
        <taxon>Bacillati</taxon>
        <taxon>Actinomycetota</taxon>
        <taxon>Actinomycetes</taxon>
        <taxon>Pseudonocardiales</taxon>
        <taxon>Pseudonocardiaceae</taxon>
        <taxon>Pseudonocardia</taxon>
    </lineage>
</organism>
<protein>
    <submittedName>
        <fullName evidence="1">Uncharacterized protein</fullName>
    </submittedName>
</protein>
<dbReference type="Proteomes" id="UP000291591">
    <property type="component" value="Unassembled WGS sequence"/>
</dbReference>
<evidence type="ECO:0000313" key="2">
    <source>
        <dbReference type="Proteomes" id="UP000291591"/>
    </source>
</evidence>
<dbReference type="AlphaFoldDB" id="A0A4Q7UZW1"/>
<evidence type="ECO:0000313" key="1">
    <source>
        <dbReference type="EMBL" id="RZT87546.1"/>
    </source>
</evidence>